<gene>
    <name evidence="2" type="ORF">KCH_23930</name>
</gene>
<evidence type="ECO:0000256" key="1">
    <source>
        <dbReference type="SAM" id="Phobius"/>
    </source>
</evidence>
<feature type="transmembrane region" description="Helical" evidence="1">
    <location>
        <begin position="25"/>
        <end position="44"/>
    </location>
</feature>
<evidence type="ECO:0000313" key="2">
    <source>
        <dbReference type="EMBL" id="KDN85735.1"/>
    </source>
</evidence>
<dbReference type="eggNOG" id="ENOG5033GPG">
    <property type="taxonomic scope" value="Bacteria"/>
</dbReference>
<protein>
    <recommendedName>
        <fullName evidence="4">DUF3995 domain-containing protein</fullName>
    </recommendedName>
</protein>
<sequence>MPVLRGRAAAGADAAPDEVGRGVRVTAAAVAGTLAAVGALHLVWARSPWPCRDRERFAELVVGVGPEQLPSAGACLGVAGLLGAAAGLVGSRGGVLPPVGPRRLRTAGAAAVAGVLLARGLAGPVAFARRSPAFVRLDRRLYAPLCLALGTGAAAVAAKGR</sequence>
<reference evidence="2 3" key="1">
    <citation type="submission" date="2014-05" db="EMBL/GenBank/DDBJ databases">
        <title>Draft Genome Sequence of Kitasatospora cheerisanensis KCTC 2395.</title>
        <authorList>
            <person name="Nam D.H."/>
        </authorList>
    </citation>
    <scope>NUCLEOTIDE SEQUENCE [LARGE SCALE GENOMIC DNA]</scope>
    <source>
        <strain evidence="2 3">KCTC 2395</strain>
    </source>
</reference>
<keyword evidence="1" id="KW-1133">Transmembrane helix</keyword>
<accession>A0A066Z6G5</accession>
<evidence type="ECO:0000313" key="3">
    <source>
        <dbReference type="Proteomes" id="UP000027178"/>
    </source>
</evidence>
<keyword evidence="1" id="KW-0472">Membrane</keyword>
<feature type="transmembrane region" description="Helical" evidence="1">
    <location>
        <begin position="109"/>
        <end position="129"/>
    </location>
</feature>
<organism evidence="2 3">
    <name type="scientific">Kitasatospora cheerisanensis KCTC 2395</name>
    <dbReference type="NCBI Taxonomy" id="1348663"/>
    <lineage>
        <taxon>Bacteria</taxon>
        <taxon>Bacillati</taxon>
        <taxon>Actinomycetota</taxon>
        <taxon>Actinomycetes</taxon>
        <taxon>Kitasatosporales</taxon>
        <taxon>Streptomycetaceae</taxon>
        <taxon>Kitasatospora</taxon>
    </lineage>
</organism>
<dbReference type="RefSeq" id="WP_051652966.1">
    <property type="nucleotide sequence ID" value="NZ_KK853997.1"/>
</dbReference>
<dbReference type="Pfam" id="PF13160">
    <property type="entry name" value="DUF3995"/>
    <property type="match status" value="1"/>
</dbReference>
<keyword evidence="3" id="KW-1185">Reference proteome</keyword>
<comment type="caution">
    <text evidence="2">The sequence shown here is derived from an EMBL/GenBank/DDBJ whole genome shotgun (WGS) entry which is preliminary data.</text>
</comment>
<name>A0A066Z6G5_9ACTN</name>
<keyword evidence="1" id="KW-0812">Transmembrane</keyword>
<dbReference type="PATRIC" id="fig|1348663.4.peg.2315"/>
<proteinExistence type="predicted"/>
<evidence type="ECO:0008006" key="4">
    <source>
        <dbReference type="Google" id="ProtNLM"/>
    </source>
</evidence>
<dbReference type="Proteomes" id="UP000027178">
    <property type="component" value="Unassembled WGS sequence"/>
</dbReference>
<dbReference type="AlphaFoldDB" id="A0A066Z6G5"/>
<dbReference type="HOGENOM" id="CLU_125898_1_0_11"/>
<feature type="transmembrane region" description="Helical" evidence="1">
    <location>
        <begin position="141"/>
        <end position="158"/>
    </location>
</feature>
<dbReference type="InterPro" id="IPR025058">
    <property type="entry name" value="DUF3995"/>
</dbReference>
<dbReference type="EMBL" id="JNBY01000078">
    <property type="protein sequence ID" value="KDN85735.1"/>
    <property type="molecule type" value="Genomic_DNA"/>
</dbReference>
<feature type="transmembrane region" description="Helical" evidence="1">
    <location>
        <begin position="69"/>
        <end position="89"/>
    </location>
</feature>